<feature type="compositionally biased region" description="Basic and acidic residues" evidence="1">
    <location>
        <begin position="100"/>
        <end position="109"/>
    </location>
</feature>
<organism evidence="3">
    <name type="scientific">Rhizobium leguminosarum</name>
    <dbReference type="NCBI Taxonomy" id="384"/>
    <lineage>
        <taxon>Bacteria</taxon>
        <taxon>Pseudomonadati</taxon>
        <taxon>Pseudomonadota</taxon>
        <taxon>Alphaproteobacteria</taxon>
        <taxon>Hyphomicrobiales</taxon>
        <taxon>Rhizobiaceae</taxon>
        <taxon>Rhizobium/Agrobacterium group</taxon>
        <taxon>Rhizobium</taxon>
    </lineage>
</organism>
<reference evidence="3" key="1">
    <citation type="submission" date="2016-04" db="EMBL/GenBank/DDBJ databases">
        <title>Fast-growing isolate from the root nodules of Vavilovia formosa.</title>
        <authorList>
            <person name="Kimeklis A."/>
            <person name="Safronova V."/>
            <person name="Belimov A."/>
            <person name="Andronov E."/>
        </authorList>
    </citation>
    <scope>NUCLEOTIDE SEQUENCE [LARGE SCALE GENOMIC DNA]</scope>
    <source>
        <strain evidence="3">Vaf-46</strain>
    </source>
</reference>
<proteinExistence type="predicted"/>
<name>A0A179BBL0_RHILE</name>
<accession>A0A179BBL0</accession>
<gene>
    <name evidence="3" type="ORF">A4U53_35240</name>
</gene>
<keyword evidence="2" id="KW-0732">Signal</keyword>
<feature type="signal peptide" evidence="2">
    <location>
        <begin position="1"/>
        <end position="30"/>
    </location>
</feature>
<feature type="compositionally biased region" description="Polar residues" evidence="1">
    <location>
        <begin position="32"/>
        <end position="61"/>
    </location>
</feature>
<dbReference type="EMBL" id="LWBS01000459">
    <property type="protein sequence ID" value="OAP88394.1"/>
    <property type="molecule type" value="Genomic_DNA"/>
</dbReference>
<protein>
    <recommendedName>
        <fullName evidence="4">Secreted protein</fullName>
    </recommendedName>
</protein>
<evidence type="ECO:0000313" key="3">
    <source>
        <dbReference type="EMBL" id="OAP88394.1"/>
    </source>
</evidence>
<feature type="chain" id="PRO_5008099210" description="Secreted protein" evidence="2">
    <location>
        <begin position="31"/>
        <end position="109"/>
    </location>
</feature>
<sequence length="109" mass="11682">MLSIETRIVDWAKRICVMCAVGLVSASALAQAPTNQSDRCQAPDPQQNQNMTTAEDNSQPANKPDTEKLSDCNGVLKPPSTGDSDLVEPAPPVGDTPVIRPDEIPQKQQ</sequence>
<evidence type="ECO:0000256" key="2">
    <source>
        <dbReference type="SAM" id="SignalP"/>
    </source>
</evidence>
<feature type="region of interest" description="Disordered" evidence="1">
    <location>
        <begin position="30"/>
        <end position="109"/>
    </location>
</feature>
<evidence type="ECO:0008006" key="4">
    <source>
        <dbReference type="Google" id="ProtNLM"/>
    </source>
</evidence>
<comment type="caution">
    <text evidence="3">The sequence shown here is derived from an EMBL/GenBank/DDBJ whole genome shotgun (WGS) entry which is preliminary data.</text>
</comment>
<dbReference type="AlphaFoldDB" id="A0A179BBL0"/>
<evidence type="ECO:0000256" key="1">
    <source>
        <dbReference type="SAM" id="MobiDB-lite"/>
    </source>
</evidence>